<name>A0ABU0SZJ2_9ACTN</name>
<protein>
    <submittedName>
        <fullName evidence="2">SRSO17 transposase</fullName>
    </submittedName>
</protein>
<keyword evidence="3" id="KW-1185">Reference proteome</keyword>
<gene>
    <name evidence="2" type="ORF">QF035_005733</name>
</gene>
<dbReference type="Pfam" id="PF13546">
    <property type="entry name" value="DDE_5"/>
    <property type="match status" value="1"/>
</dbReference>
<evidence type="ECO:0000313" key="2">
    <source>
        <dbReference type="EMBL" id="MDQ1028151.1"/>
    </source>
</evidence>
<comment type="caution">
    <text evidence="2">The sequence shown here is derived from an EMBL/GenBank/DDBJ whole genome shotgun (WGS) entry which is preliminary data.</text>
</comment>
<dbReference type="InterPro" id="IPR038721">
    <property type="entry name" value="IS701-like_DDE_dom"/>
</dbReference>
<evidence type="ECO:0000259" key="1">
    <source>
        <dbReference type="Pfam" id="PF13546"/>
    </source>
</evidence>
<dbReference type="InterPro" id="IPR039365">
    <property type="entry name" value="IS701-like"/>
</dbReference>
<reference evidence="2 3" key="1">
    <citation type="submission" date="2023-07" db="EMBL/GenBank/DDBJ databases">
        <title>Comparative genomics of wheat-associated soil bacteria to identify genetic determinants of phenazine resistance.</title>
        <authorList>
            <person name="Mouncey N."/>
        </authorList>
    </citation>
    <scope>NUCLEOTIDE SEQUENCE [LARGE SCALE GENOMIC DNA]</scope>
    <source>
        <strain evidence="2 3">V2I4</strain>
    </source>
</reference>
<dbReference type="PANTHER" id="PTHR33627">
    <property type="entry name" value="TRANSPOSASE"/>
    <property type="match status" value="1"/>
</dbReference>
<dbReference type="Proteomes" id="UP001230328">
    <property type="component" value="Unassembled WGS sequence"/>
</dbReference>
<sequence length="129" mass="14325">MDMRQVDGMRAESARFVADVFASVPRREQRAKGDCYLRMLILDGRRKSIAAMPGRLPDGDEQNLQQFVNQSPWDPQPVRQRIAKRVVPLIGPDAGVVDDVSFAQDGRMSVAVAHQYCGALGKQATARSR</sequence>
<accession>A0ABU0SZJ2</accession>
<feature type="domain" description="Transposase IS701-like DDE" evidence="1">
    <location>
        <begin position="20"/>
        <end position="124"/>
    </location>
</feature>
<evidence type="ECO:0000313" key="3">
    <source>
        <dbReference type="Proteomes" id="UP001230328"/>
    </source>
</evidence>
<dbReference type="PANTHER" id="PTHR33627:SF1">
    <property type="entry name" value="TRANSPOSASE"/>
    <property type="match status" value="1"/>
</dbReference>
<organism evidence="2 3">
    <name type="scientific">Streptomyces umbrinus</name>
    <dbReference type="NCBI Taxonomy" id="67370"/>
    <lineage>
        <taxon>Bacteria</taxon>
        <taxon>Bacillati</taxon>
        <taxon>Actinomycetota</taxon>
        <taxon>Actinomycetes</taxon>
        <taxon>Kitasatosporales</taxon>
        <taxon>Streptomycetaceae</taxon>
        <taxon>Streptomyces</taxon>
        <taxon>Streptomyces phaeochromogenes group</taxon>
    </lineage>
</organism>
<proteinExistence type="predicted"/>
<dbReference type="EMBL" id="JAUSZI010000002">
    <property type="protein sequence ID" value="MDQ1028151.1"/>
    <property type="molecule type" value="Genomic_DNA"/>
</dbReference>